<keyword evidence="2" id="KW-0805">Transcription regulation</keyword>
<feature type="compositionally biased region" description="Basic and acidic residues" evidence="6">
    <location>
        <begin position="304"/>
        <end position="337"/>
    </location>
</feature>
<comment type="caution">
    <text evidence="8">The sequence shown here is derived from an EMBL/GenBank/DDBJ whole genome shotgun (WGS) entry which is preliminary data.</text>
</comment>
<name>A0AAE1SBA0_9SOLA</name>
<dbReference type="SMART" id="SM00353">
    <property type="entry name" value="HLH"/>
    <property type="match status" value="1"/>
</dbReference>
<organism evidence="8 9">
    <name type="scientific">Anisodus tanguticus</name>
    <dbReference type="NCBI Taxonomy" id="243964"/>
    <lineage>
        <taxon>Eukaryota</taxon>
        <taxon>Viridiplantae</taxon>
        <taxon>Streptophyta</taxon>
        <taxon>Embryophyta</taxon>
        <taxon>Tracheophyta</taxon>
        <taxon>Spermatophyta</taxon>
        <taxon>Magnoliopsida</taxon>
        <taxon>eudicotyledons</taxon>
        <taxon>Gunneridae</taxon>
        <taxon>Pentapetalae</taxon>
        <taxon>asterids</taxon>
        <taxon>lamiids</taxon>
        <taxon>Solanales</taxon>
        <taxon>Solanaceae</taxon>
        <taxon>Solanoideae</taxon>
        <taxon>Hyoscyameae</taxon>
        <taxon>Anisodus</taxon>
    </lineage>
</organism>
<keyword evidence="3" id="KW-0804">Transcription</keyword>
<feature type="compositionally biased region" description="Polar residues" evidence="6">
    <location>
        <begin position="356"/>
        <end position="370"/>
    </location>
</feature>
<feature type="region of interest" description="Disordered" evidence="6">
    <location>
        <begin position="124"/>
        <end position="201"/>
    </location>
</feature>
<dbReference type="GO" id="GO:0046983">
    <property type="term" value="F:protein dimerization activity"/>
    <property type="evidence" value="ECO:0007669"/>
    <property type="project" value="InterPro"/>
</dbReference>
<dbReference type="PROSITE" id="PS50888">
    <property type="entry name" value="BHLH"/>
    <property type="match status" value="1"/>
</dbReference>
<dbReference type="GO" id="GO:0043565">
    <property type="term" value="F:sequence-specific DNA binding"/>
    <property type="evidence" value="ECO:0007669"/>
    <property type="project" value="TreeGrafter"/>
</dbReference>
<feature type="compositionally biased region" description="Polar residues" evidence="6">
    <location>
        <begin position="124"/>
        <end position="150"/>
    </location>
</feature>
<dbReference type="CDD" id="cd11443">
    <property type="entry name" value="bHLH_AtAMS_like"/>
    <property type="match status" value="1"/>
</dbReference>
<dbReference type="PANTHER" id="PTHR31945">
    <property type="entry name" value="TRANSCRIPTION FACTOR SCREAM2-RELATED"/>
    <property type="match status" value="1"/>
</dbReference>
<dbReference type="InterPro" id="IPR051358">
    <property type="entry name" value="TF_AMS/ICE1/BHLH6-like"/>
</dbReference>
<sequence length="370" mass="41746">MHSYEQEIFFPANSSTSPCRDVMFQHPRTTSCDLLAQLPEDEKVIEFVAAQCNIYLEQQDKMNSGTMNSSFSNGGGDDHIKDSQNLYQQTVSPADNSDHLSYDDFPLKRKNLDTSSMNFLPQFSTYSTPNQVENNTGNNMLFDQTTSDCTQAGIDDESVKHDNGRSYSGSDSDQNEEEDDPKYRRRNGKGPQSKNLVAERKRRKKLNERLYALRALVPKISKLDRASILGDAIEYVMELEKQVKDLQLELEEHSDDDGGRNQDQIYPDVLSHIGTKNRSNSENGKLSNGSHRELSTNSNGCTDPSRKNQEVEENEKLQQMEKGDNEMVQADHVRDSLLELTRNPSRGWSEMAARASSDNNANGNLNYHGG</sequence>
<dbReference type="GO" id="GO:0003700">
    <property type="term" value="F:DNA-binding transcription factor activity"/>
    <property type="evidence" value="ECO:0007669"/>
    <property type="project" value="TreeGrafter"/>
</dbReference>
<evidence type="ECO:0000256" key="2">
    <source>
        <dbReference type="ARBA" id="ARBA00023015"/>
    </source>
</evidence>
<keyword evidence="9" id="KW-1185">Reference proteome</keyword>
<dbReference type="EMBL" id="JAVYJV010000007">
    <property type="protein sequence ID" value="KAK4366243.1"/>
    <property type="molecule type" value="Genomic_DNA"/>
</dbReference>
<protein>
    <recommendedName>
        <fullName evidence="7">BHLH domain-containing protein</fullName>
    </recommendedName>
</protein>
<dbReference type="PANTHER" id="PTHR31945:SF11">
    <property type="entry name" value="TRANSCRIPTION FACTOR ABORTED MICROSPORES"/>
    <property type="match status" value="1"/>
</dbReference>
<comment type="subcellular location">
    <subcellularLocation>
        <location evidence="1">Nucleus</location>
    </subcellularLocation>
</comment>
<evidence type="ECO:0000256" key="3">
    <source>
        <dbReference type="ARBA" id="ARBA00023163"/>
    </source>
</evidence>
<evidence type="ECO:0000259" key="7">
    <source>
        <dbReference type="PROSITE" id="PS50888"/>
    </source>
</evidence>
<dbReference type="GO" id="GO:0005634">
    <property type="term" value="C:nucleus"/>
    <property type="evidence" value="ECO:0007669"/>
    <property type="project" value="UniProtKB-SubCell"/>
</dbReference>
<dbReference type="InterPro" id="IPR036638">
    <property type="entry name" value="HLH_DNA-bd_sf"/>
</dbReference>
<dbReference type="AlphaFoldDB" id="A0AAE1SBA0"/>
<dbReference type="Gene3D" id="4.10.280.10">
    <property type="entry name" value="Helix-loop-helix DNA-binding domain"/>
    <property type="match status" value="1"/>
</dbReference>
<accession>A0AAE1SBA0</accession>
<dbReference type="SUPFAM" id="SSF47459">
    <property type="entry name" value="HLH, helix-loop-helix DNA-binding domain"/>
    <property type="match status" value="1"/>
</dbReference>
<evidence type="ECO:0000256" key="4">
    <source>
        <dbReference type="ARBA" id="ARBA00023242"/>
    </source>
</evidence>
<dbReference type="Proteomes" id="UP001291623">
    <property type="component" value="Unassembled WGS sequence"/>
</dbReference>
<gene>
    <name evidence="8" type="ORF">RND71_014123</name>
</gene>
<proteinExistence type="predicted"/>
<evidence type="ECO:0000256" key="1">
    <source>
        <dbReference type="ARBA" id="ARBA00004123"/>
    </source>
</evidence>
<reference evidence="8" key="1">
    <citation type="submission" date="2023-12" db="EMBL/GenBank/DDBJ databases">
        <title>Genome assembly of Anisodus tanguticus.</title>
        <authorList>
            <person name="Wang Y.-J."/>
        </authorList>
    </citation>
    <scope>NUCLEOTIDE SEQUENCE</scope>
    <source>
        <strain evidence="8">KB-2021</strain>
        <tissue evidence="8">Leaf</tissue>
    </source>
</reference>
<keyword evidence="4" id="KW-0539">Nucleus</keyword>
<dbReference type="InterPro" id="IPR011598">
    <property type="entry name" value="bHLH_dom"/>
</dbReference>
<feature type="domain" description="BHLH" evidence="7">
    <location>
        <begin position="190"/>
        <end position="239"/>
    </location>
</feature>
<feature type="region of interest" description="Disordered" evidence="6">
    <location>
        <begin position="272"/>
        <end position="370"/>
    </location>
</feature>
<evidence type="ECO:0000313" key="9">
    <source>
        <dbReference type="Proteomes" id="UP001291623"/>
    </source>
</evidence>
<feature type="compositionally biased region" description="Polar residues" evidence="6">
    <location>
        <begin position="274"/>
        <end position="302"/>
    </location>
</feature>
<evidence type="ECO:0000256" key="5">
    <source>
        <dbReference type="SAM" id="Coils"/>
    </source>
</evidence>
<evidence type="ECO:0000256" key="6">
    <source>
        <dbReference type="SAM" id="MobiDB-lite"/>
    </source>
</evidence>
<evidence type="ECO:0000313" key="8">
    <source>
        <dbReference type="EMBL" id="KAK4366243.1"/>
    </source>
</evidence>
<keyword evidence="5" id="KW-0175">Coiled coil</keyword>
<feature type="coiled-coil region" evidence="5">
    <location>
        <begin position="229"/>
        <end position="256"/>
    </location>
</feature>
<dbReference type="Pfam" id="PF00010">
    <property type="entry name" value="HLH"/>
    <property type="match status" value="1"/>
</dbReference>